<sequence>MSRANLSMFEADLSASWLNLQRILNFYLLRNLASNELFFTYISIIKFYIKIRELESQPPQIIIFLFLYMVLKLYFLLF</sequence>
<gene>
    <name evidence="2" type="ORF">CJ209_08190</name>
</gene>
<feature type="transmembrane region" description="Helical" evidence="1">
    <location>
        <begin position="27"/>
        <end position="49"/>
    </location>
</feature>
<dbReference type="EMBL" id="PNHC01000006">
    <property type="protein sequence ID" value="PMC68673.1"/>
    <property type="molecule type" value="Genomic_DNA"/>
</dbReference>
<comment type="caution">
    <text evidence="2">The sequence shown here is derived from an EMBL/GenBank/DDBJ whole genome shotgun (WGS) entry which is preliminary data.</text>
</comment>
<dbReference type="AlphaFoldDB" id="A0A2N6TH80"/>
<reference evidence="2 3" key="1">
    <citation type="submission" date="2017-09" db="EMBL/GenBank/DDBJ databases">
        <title>Bacterial strain isolated from the female urinary microbiota.</title>
        <authorList>
            <person name="Thomas-White K."/>
            <person name="Kumar N."/>
            <person name="Forster S."/>
            <person name="Putonti C."/>
            <person name="Lawley T."/>
            <person name="Wolfe A.J."/>
        </authorList>
    </citation>
    <scope>NUCLEOTIDE SEQUENCE [LARGE SCALE GENOMIC DNA]</scope>
    <source>
        <strain evidence="2 3">UMB0249</strain>
    </source>
</reference>
<keyword evidence="1" id="KW-1133">Transmembrane helix</keyword>
<evidence type="ECO:0008006" key="4">
    <source>
        <dbReference type="Google" id="ProtNLM"/>
    </source>
</evidence>
<keyword evidence="1" id="KW-0472">Membrane</keyword>
<keyword evidence="1" id="KW-0812">Transmembrane</keyword>
<name>A0A2N6TH80_FUSNU</name>
<evidence type="ECO:0000313" key="2">
    <source>
        <dbReference type="EMBL" id="PMC68673.1"/>
    </source>
</evidence>
<evidence type="ECO:0000313" key="3">
    <source>
        <dbReference type="Proteomes" id="UP000235733"/>
    </source>
</evidence>
<protein>
    <recommendedName>
        <fullName evidence="4">Riboflavin synthase subunit alpha</fullName>
    </recommendedName>
</protein>
<organism evidence="2 3">
    <name type="scientific">Fusobacterium nucleatum</name>
    <dbReference type="NCBI Taxonomy" id="851"/>
    <lineage>
        <taxon>Bacteria</taxon>
        <taxon>Fusobacteriati</taxon>
        <taxon>Fusobacteriota</taxon>
        <taxon>Fusobacteriia</taxon>
        <taxon>Fusobacteriales</taxon>
        <taxon>Fusobacteriaceae</taxon>
        <taxon>Fusobacterium</taxon>
    </lineage>
</organism>
<proteinExistence type="predicted"/>
<evidence type="ECO:0000256" key="1">
    <source>
        <dbReference type="SAM" id="Phobius"/>
    </source>
</evidence>
<dbReference type="Proteomes" id="UP000235733">
    <property type="component" value="Unassembled WGS sequence"/>
</dbReference>
<feature type="transmembrane region" description="Helical" evidence="1">
    <location>
        <begin position="61"/>
        <end position="77"/>
    </location>
</feature>
<accession>A0A2N6TH80</accession>